<dbReference type="InterPro" id="IPR000415">
    <property type="entry name" value="Nitroreductase-like"/>
</dbReference>
<evidence type="ECO:0000313" key="3">
    <source>
        <dbReference type="EMBL" id="KKT73693.1"/>
    </source>
</evidence>
<dbReference type="SUPFAM" id="SSF55469">
    <property type="entry name" value="FMN-dependent nitroreductase-like"/>
    <property type="match status" value="1"/>
</dbReference>
<dbReference type="InterPro" id="IPR052544">
    <property type="entry name" value="Bacteriocin_Proc_Enz"/>
</dbReference>
<dbReference type="Proteomes" id="UP000034835">
    <property type="component" value="Unassembled WGS sequence"/>
</dbReference>
<comment type="caution">
    <text evidence="3">The sequence shown here is derived from an EMBL/GenBank/DDBJ whole genome shotgun (WGS) entry which is preliminary data.</text>
</comment>
<dbReference type="CDD" id="cd02142">
    <property type="entry name" value="McbC_SagB-like_oxidoreductase"/>
    <property type="match status" value="1"/>
</dbReference>
<evidence type="ECO:0000256" key="1">
    <source>
        <dbReference type="SAM" id="Phobius"/>
    </source>
</evidence>
<dbReference type="Gene3D" id="3.40.109.10">
    <property type="entry name" value="NADH Oxidase"/>
    <property type="match status" value="1"/>
</dbReference>
<organism evidence="3 4">
    <name type="scientific">Candidatus Collierbacteria bacterium GW2011_GWB1_44_6</name>
    <dbReference type="NCBI Taxonomy" id="1618384"/>
    <lineage>
        <taxon>Bacteria</taxon>
        <taxon>Candidatus Collieribacteriota</taxon>
    </lineage>
</organism>
<proteinExistence type="predicted"/>
<sequence length="263" mass="28791">MEKTAQKNKATKDKGIIFKRWLIPALTVLIVAAFATLSLTRKKEEPTISHTEPAVAILSADNLALPKPELRSSNSLEAVLKNRRSRREFIDKEITLKQVSQMLWAAQGVTVDWGGRTSPSAKSTYPLSVFLVANKVAGLDAGEYQYIAGDRTPVHELKPIKKVDLQKALYEGLNDSAFHNAPAVLIITGNMSKMAEAFGGIPHDKEVYLEAGHAAQNLYLQAESLRLGMVTISTFSNAIVKDLVTIPPGDTIIYLIPFGIPKL</sequence>
<feature type="transmembrane region" description="Helical" evidence="1">
    <location>
        <begin position="21"/>
        <end position="39"/>
    </location>
</feature>
<dbReference type="AlphaFoldDB" id="A0A0G1JQQ8"/>
<dbReference type="PANTHER" id="PTHR43745">
    <property type="entry name" value="NITROREDUCTASE MJ1384-RELATED"/>
    <property type="match status" value="1"/>
</dbReference>
<gene>
    <name evidence="3" type="ORF">UW68_C0003G0014</name>
</gene>
<reference evidence="3 4" key="1">
    <citation type="journal article" date="2015" name="Nature">
        <title>rRNA introns, odd ribosomes, and small enigmatic genomes across a large radiation of phyla.</title>
        <authorList>
            <person name="Brown C.T."/>
            <person name="Hug L.A."/>
            <person name="Thomas B.C."/>
            <person name="Sharon I."/>
            <person name="Castelle C.J."/>
            <person name="Singh A."/>
            <person name="Wilkins M.J."/>
            <person name="Williams K.H."/>
            <person name="Banfield J.F."/>
        </authorList>
    </citation>
    <scope>NUCLEOTIDE SEQUENCE [LARGE SCALE GENOMIC DNA]</scope>
</reference>
<dbReference type="Pfam" id="PF00881">
    <property type="entry name" value="Nitroreductase"/>
    <property type="match status" value="1"/>
</dbReference>
<dbReference type="STRING" id="1618384.UW68_C0003G0014"/>
<name>A0A0G1JQQ8_9BACT</name>
<dbReference type="GO" id="GO:0016491">
    <property type="term" value="F:oxidoreductase activity"/>
    <property type="evidence" value="ECO:0007669"/>
    <property type="project" value="InterPro"/>
</dbReference>
<keyword evidence="1" id="KW-0812">Transmembrane</keyword>
<dbReference type="InterPro" id="IPR029479">
    <property type="entry name" value="Nitroreductase"/>
</dbReference>
<dbReference type="PANTHER" id="PTHR43745:SF2">
    <property type="entry name" value="NITROREDUCTASE MJ1384-RELATED"/>
    <property type="match status" value="1"/>
</dbReference>
<evidence type="ECO:0000259" key="2">
    <source>
        <dbReference type="Pfam" id="PF00881"/>
    </source>
</evidence>
<keyword evidence="1" id="KW-1133">Transmembrane helix</keyword>
<evidence type="ECO:0000313" key="4">
    <source>
        <dbReference type="Proteomes" id="UP000034835"/>
    </source>
</evidence>
<dbReference type="EMBL" id="LCJG01000003">
    <property type="protein sequence ID" value="KKT73693.1"/>
    <property type="molecule type" value="Genomic_DNA"/>
</dbReference>
<accession>A0A0G1JQQ8</accession>
<protein>
    <submittedName>
        <fullName evidence="3">Nitroreductase</fullName>
    </submittedName>
</protein>
<feature type="domain" description="Nitroreductase" evidence="2">
    <location>
        <begin position="80"/>
        <end position="259"/>
    </location>
</feature>
<keyword evidence="1" id="KW-0472">Membrane</keyword>